<dbReference type="Pfam" id="PF11951">
    <property type="entry name" value="Fungal_trans_2"/>
    <property type="match status" value="1"/>
</dbReference>
<accession>A0A8H3B6A6</accession>
<dbReference type="Proteomes" id="UP000663831">
    <property type="component" value="Unassembled WGS sequence"/>
</dbReference>
<evidence type="ECO:0008006" key="4">
    <source>
        <dbReference type="Google" id="ProtNLM"/>
    </source>
</evidence>
<dbReference type="AlphaFoldDB" id="A0A8H3B6A6"/>
<feature type="compositionally biased region" description="Polar residues" evidence="1">
    <location>
        <begin position="22"/>
        <end position="33"/>
    </location>
</feature>
<evidence type="ECO:0000313" key="2">
    <source>
        <dbReference type="EMBL" id="CAE6449036.1"/>
    </source>
</evidence>
<comment type="caution">
    <text evidence="2">The sequence shown here is derived from an EMBL/GenBank/DDBJ whole genome shotgun (WGS) entry which is preliminary data.</text>
</comment>
<evidence type="ECO:0000313" key="3">
    <source>
        <dbReference type="Proteomes" id="UP000663831"/>
    </source>
</evidence>
<dbReference type="EMBL" id="CAJMWV010001908">
    <property type="protein sequence ID" value="CAE6449036.1"/>
    <property type="molecule type" value="Genomic_DNA"/>
</dbReference>
<feature type="region of interest" description="Disordered" evidence="1">
    <location>
        <begin position="1"/>
        <end position="33"/>
    </location>
</feature>
<sequence length="580" mass="64640">MDSTTSGYMGLRTEPAARSPAHQVSQESSIMTVSNEPGLPPNFLLSSTSTCNAPNRQLTDNDLNLGTSLADSSLPVLRFDSSALLKVTRAFDSGWYPPSHSFSTFTQSHLDNAQVSDDTSRVDCISPQMTSSKAPEPTDKIITVTSRRNPLTQLNSSFLDLGKEEEGKHDDPEGVKQLMWVSPTMDAHAPDNFLPSVLQNFAQWVPLVMFEPLRIIHCTKQLITGYFSSSDASRARIMLVGRVLGMLLNNSVLDNKGQSIVYLLRTDLNRETSLYTSTRPSLEPGVARIQAGRLLIKHLENITMQAPVYPLSTIFCLLRDAAPIFRYACPDPPGLPVYLPGILMETGFDLRHFVSLDVVLSVTSGRPTSCEYEIGSSLELCDRLLQYQEYYGFQWLHGVPDQFILLLAWINTLYGRQLEGVNVDPRVLAQIESDLSNVELLPVDSTDPALKIGRTVVQECWRHAVYVYLYMTLYGAHSKDPRVERALKGFMRLVNGINPGRNPDSFLAVPMIIAGVAASKQRDRVTIRRRILGLQECQNPASSWNDHVRILEDVWTRVSTEGRVAKWPDLKIACQKVTGI</sequence>
<gene>
    <name evidence="2" type="ORF">RDB_LOCUS63763</name>
</gene>
<proteinExistence type="predicted"/>
<organism evidence="2 3">
    <name type="scientific">Rhizoctonia solani</name>
    <dbReference type="NCBI Taxonomy" id="456999"/>
    <lineage>
        <taxon>Eukaryota</taxon>
        <taxon>Fungi</taxon>
        <taxon>Dikarya</taxon>
        <taxon>Basidiomycota</taxon>
        <taxon>Agaricomycotina</taxon>
        <taxon>Agaricomycetes</taxon>
        <taxon>Cantharellales</taxon>
        <taxon>Ceratobasidiaceae</taxon>
        <taxon>Rhizoctonia</taxon>
    </lineage>
</organism>
<protein>
    <recommendedName>
        <fullName evidence="4">Fungal-specific transcription factor domain protein</fullName>
    </recommendedName>
</protein>
<reference evidence="2" key="1">
    <citation type="submission" date="2021-01" db="EMBL/GenBank/DDBJ databases">
        <authorList>
            <person name="Kaushik A."/>
        </authorList>
    </citation>
    <scope>NUCLEOTIDE SEQUENCE</scope>
    <source>
        <strain evidence="2">AG3-1AP</strain>
    </source>
</reference>
<evidence type="ECO:0000256" key="1">
    <source>
        <dbReference type="SAM" id="MobiDB-lite"/>
    </source>
</evidence>
<name>A0A8H3B6A6_9AGAM</name>
<dbReference type="InterPro" id="IPR021858">
    <property type="entry name" value="Fun_TF"/>
</dbReference>